<dbReference type="AlphaFoldDB" id="A0A1M5J9A9"/>
<feature type="transmembrane region" description="Helical" evidence="6">
    <location>
        <begin position="31"/>
        <end position="52"/>
    </location>
</feature>
<feature type="transmembrane region" description="Helical" evidence="6">
    <location>
        <begin position="181"/>
        <end position="198"/>
    </location>
</feature>
<evidence type="ECO:0000256" key="4">
    <source>
        <dbReference type="ARBA" id="ARBA00022989"/>
    </source>
</evidence>
<keyword evidence="5 6" id="KW-0472">Membrane</keyword>
<evidence type="ECO:0000313" key="9">
    <source>
        <dbReference type="Proteomes" id="UP000189796"/>
    </source>
</evidence>
<evidence type="ECO:0000313" key="8">
    <source>
        <dbReference type="EMBL" id="SHG37071.1"/>
    </source>
</evidence>
<comment type="subcellular location">
    <subcellularLocation>
        <location evidence="1">Cell membrane</location>
        <topology evidence="1">Multi-pass membrane protein</topology>
    </subcellularLocation>
</comment>
<dbReference type="Pfam" id="PF00892">
    <property type="entry name" value="EamA"/>
    <property type="match status" value="2"/>
</dbReference>
<dbReference type="PANTHER" id="PTHR42920">
    <property type="entry name" value="OS03G0707200 PROTEIN-RELATED"/>
    <property type="match status" value="1"/>
</dbReference>
<organism evidence="8 9">
    <name type="scientific">Bradyrhizobium erythrophlei</name>
    <dbReference type="NCBI Taxonomy" id="1437360"/>
    <lineage>
        <taxon>Bacteria</taxon>
        <taxon>Pseudomonadati</taxon>
        <taxon>Pseudomonadota</taxon>
        <taxon>Alphaproteobacteria</taxon>
        <taxon>Hyphomicrobiales</taxon>
        <taxon>Nitrobacteraceae</taxon>
        <taxon>Bradyrhizobium</taxon>
    </lineage>
</organism>
<dbReference type="InterPro" id="IPR037185">
    <property type="entry name" value="EmrE-like"/>
</dbReference>
<evidence type="ECO:0000256" key="1">
    <source>
        <dbReference type="ARBA" id="ARBA00004651"/>
    </source>
</evidence>
<evidence type="ECO:0000256" key="3">
    <source>
        <dbReference type="ARBA" id="ARBA00022692"/>
    </source>
</evidence>
<evidence type="ECO:0000259" key="7">
    <source>
        <dbReference type="Pfam" id="PF00892"/>
    </source>
</evidence>
<protein>
    <submittedName>
        <fullName evidence="8">Permease of the drug/metabolite transporter (DMT) superfamily</fullName>
    </submittedName>
</protein>
<feature type="transmembrane region" description="Helical" evidence="6">
    <location>
        <begin position="58"/>
        <end position="77"/>
    </location>
</feature>
<feature type="domain" description="EamA" evidence="7">
    <location>
        <begin position="31"/>
        <end position="163"/>
    </location>
</feature>
<sequence>MNPGQDDRLMSASDQTSGATTSGGWLANQPYLLLSIAALCWAGNAIVGRLAAGHIPPVTLAFLRWAIAFLMVLPFAWKHLLRDWGALRARLGTMVLLSVTGIGVFNALQYWALEYTQALNTLLLQSAGPLFVAVWSLLLLGVRLTLAQAGGIVLSLTGVLVILLHGDLTAVTSIVFNKGDVIFTAAMVFFGLYTVLTLKRPKIHALSLAGFTFGCGAASLIPLLIWELCTRPVMQLDTTNLLSVVYVAVFPSTVAYLCYNRGIHLIGANRAAPFFHMVPAFGAAMAIVFLGERPQLFHVIGFALVLIGVFVASRKQASAN</sequence>
<feature type="transmembrane region" description="Helical" evidence="6">
    <location>
        <begin position="89"/>
        <end position="112"/>
    </location>
</feature>
<dbReference type="EMBL" id="LT670817">
    <property type="protein sequence ID" value="SHG37071.1"/>
    <property type="molecule type" value="Genomic_DNA"/>
</dbReference>
<evidence type="ECO:0000256" key="5">
    <source>
        <dbReference type="ARBA" id="ARBA00023136"/>
    </source>
</evidence>
<proteinExistence type="predicted"/>
<evidence type="ECO:0000256" key="6">
    <source>
        <dbReference type="SAM" id="Phobius"/>
    </source>
</evidence>
<feature type="transmembrane region" description="Helical" evidence="6">
    <location>
        <begin position="271"/>
        <end position="290"/>
    </location>
</feature>
<feature type="transmembrane region" description="Helical" evidence="6">
    <location>
        <begin position="152"/>
        <end position="175"/>
    </location>
</feature>
<feature type="transmembrane region" description="Helical" evidence="6">
    <location>
        <begin position="118"/>
        <end position="140"/>
    </location>
</feature>
<keyword evidence="3 6" id="KW-0812">Transmembrane</keyword>
<dbReference type="PANTHER" id="PTHR42920:SF11">
    <property type="entry name" value="INNER MEMBRANE PROTEIN YTFF"/>
    <property type="match status" value="1"/>
</dbReference>
<dbReference type="GO" id="GO:0005886">
    <property type="term" value="C:plasma membrane"/>
    <property type="evidence" value="ECO:0007669"/>
    <property type="project" value="UniProtKB-SubCell"/>
</dbReference>
<name>A0A1M5J9A9_9BRAD</name>
<dbReference type="InterPro" id="IPR051258">
    <property type="entry name" value="Diverse_Substrate_Transporter"/>
</dbReference>
<feature type="transmembrane region" description="Helical" evidence="6">
    <location>
        <begin position="205"/>
        <end position="226"/>
    </location>
</feature>
<feature type="domain" description="EamA" evidence="7">
    <location>
        <begin position="178"/>
        <end position="313"/>
    </location>
</feature>
<dbReference type="SUPFAM" id="SSF103481">
    <property type="entry name" value="Multidrug resistance efflux transporter EmrE"/>
    <property type="match status" value="2"/>
</dbReference>
<dbReference type="Proteomes" id="UP000189796">
    <property type="component" value="Chromosome I"/>
</dbReference>
<dbReference type="InterPro" id="IPR000620">
    <property type="entry name" value="EamA_dom"/>
</dbReference>
<feature type="transmembrane region" description="Helical" evidence="6">
    <location>
        <begin position="296"/>
        <end position="313"/>
    </location>
</feature>
<gene>
    <name evidence="8" type="ORF">SAMN05443248_1312</name>
</gene>
<reference evidence="8 9" key="1">
    <citation type="submission" date="2016-11" db="EMBL/GenBank/DDBJ databases">
        <authorList>
            <person name="Jaros S."/>
            <person name="Januszkiewicz K."/>
            <person name="Wedrychowicz H."/>
        </authorList>
    </citation>
    <scope>NUCLEOTIDE SEQUENCE [LARGE SCALE GENOMIC DNA]</scope>
    <source>
        <strain evidence="8 9">GAS138</strain>
    </source>
</reference>
<keyword evidence="4 6" id="KW-1133">Transmembrane helix</keyword>
<keyword evidence="2" id="KW-1003">Cell membrane</keyword>
<evidence type="ECO:0000256" key="2">
    <source>
        <dbReference type="ARBA" id="ARBA00022475"/>
    </source>
</evidence>
<accession>A0A1M5J9A9</accession>
<feature type="transmembrane region" description="Helical" evidence="6">
    <location>
        <begin position="238"/>
        <end position="259"/>
    </location>
</feature>